<keyword evidence="3" id="KW-1185">Reference proteome</keyword>
<dbReference type="Proteomes" id="UP000479710">
    <property type="component" value="Unassembled WGS sequence"/>
</dbReference>
<organism evidence="2 3">
    <name type="scientific">Oryza meyeriana var. granulata</name>
    <dbReference type="NCBI Taxonomy" id="110450"/>
    <lineage>
        <taxon>Eukaryota</taxon>
        <taxon>Viridiplantae</taxon>
        <taxon>Streptophyta</taxon>
        <taxon>Embryophyta</taxon>
        <taxon>Tracheophyta</taxon>
        <taxon>Spermatophyta</taxon>
        <taxon>Magnoliopsida</taxon>
        <taxon>Liliopsida</taxon>
        <taxon>Poales</taxon>
        <taxon>Poaceae</taxon>
        <taxon>BOP clade</taxon>
        <taxon>Oryzoideae</taxon>
        <taxon>Oryzeae</taxon>
        <taxon>Oryzinae</taxon>
        <taxon>Oryza</taxon>
        <taxon>Oryza meyeriana</taxon>
    </lineage>
</organism>
<evidence type="ECO:0000313" key="3">
    <source>
        <dbReference type="Proteomes" id="UP000479710"/>
    </source>
</evidence>
<sequence>SHAAVLLRTHCQLEDEVAGDSGNLVVVAGWAVTELAPAVTIELAPAPGLSPPHHPLQALRAPRALH</sequence>
<gene>
    <name evidence="2" type="ORF">E2562_002922</name>
</gene>
<evidence type="ECO:0000313" key="2">
    <source>
        <dbReference type="EMBL" id="KAF0910462.1"/>
    </source>
</evidence>
<proteinExistence type="predicted"/>
<accession>A0A6G1DE42</accession>
<feature type="region of interest" description="Disordered" evidence="1">
    <location>
        <begin position="46"/>
        <end position="66"/>
    </location>
</feature>
<protein>
    <submittedName>
        <fullName evidence="2">Uncharacterized protein</fullName>
    </submittedName>
</protein>
<evidence type="ECO:0000256" key="1">
    <source>
        <dbReference type="SAM" id="MobiDB-lite"/>
    </source>
</evidence>
<dbReference type="EMBL" id="SPHZ02000006">
    <property type="protein sequence ID" value="KAF0910462.1"/>
    <property type="molecule type" value="Genomic_DNA"/>
</dbReference>
<comment type="caution">
    <text evidence="2">The sequence shown here is derived from an EMBL/GenBank/DDBJ whole genome shotgun (WGS) entry which is preliminary data.</text>
</comment>
<name>A0A6G1DE42_9ORYZ</name>
<reference evidence="2 3" key="1">
    <citation type="submission" date="2019-11" db="EMBL/GenBank/DDBJ databases">
        <title>Whole genome sequence of Oryza granulata.</title>
        <authorList>
            <person name="Li W."/>
        </authorList>
    </citation>
    <scope>NUCLEOTIDE SEQUENCE [LARGE SCALE GENOMIC DNA]</scope>
    <source>
        <strain evidence="3">cv. Menghai</strain>
        <tissue evidence="2">Leaf</tissue>
    </source>
</reference>
<feature type="non-terminal residue" evidence="2">
    <location>
        <position position="1"/>
    </location>
</feature>
<dbReference type="AlphaFoldDB" id="A0A6G1DE42"/>